<sequence>MTKTVLLNFAEHKDLKIITDKSAALGDDCHYAFTFVSEFRQVQAHYPIFLQKDSQTGQFLPTALLGLKPQQNLFLQQNCWQASYIPLAIERLPFSIGVQGEQRVIHIDLASPKISTTQGEALFGEFGAYTPYLERIGQSLELLHQGVAENAQFISSLLEYHLLESLSLDIELNSGETMQLSGLYTINENKLAELSADTLKTLQQQGMLDAIYMMLASQSQLANLVQKANALQG</sequence>
<name>A0ABV7CFN9_9GAMM</name>
<proteinExistence type="predicted"/>
<evidence type="ECO:0000313" key="2">
    <source>
        <dbReference type="Proteomes" id="UP001595453"/>
    </source>
</evidence>
<evidence type="ECO:0000313" key="1">
    <source>
        <dbReference type="EMBL" id="MFC3031428.1"/>
    </source>
</evidence>
<dbReference type="InterPro" id="IPR010836">
    <property type="entry name" value="SapC"/>
</dbReference>
<dbReference type="Pfam" id="PF07277">
    <property type="entry name" value="SapC"/>
    <property type="match status" value="1"/>
</dbReference>
<keyword evidence="2" id="KW-1185">Reference proteome</keyword>
<protein>
    <submittedName>
        <fullName evidence="1">SapC family protein</fullName>
    </submittedName>
</protein>
<gene>
    <name evidence="1" type="ORF">ACFOEE_02660</name>
</gene>
<organism evidence="1 2">
    <name type="scientific">Pseudoalteromonas fenneropenaei</name>
    <dbReference type="NCBI Taxonomy" id="1737459"/>
    <lineage>
        <taxon>Bacteria</taxon>
        <taxon>Pseudomonadati</taxon>
        <taxon>Pseudomonadota</taxon>
        <taxon>Gammaproteobacteria</taxon>
        <taxon>Alteromonadales</taxon>
        <taxon>Pseudoalteromonadaceae</taxon>
        <taxon>Pseudoalteromonas</taxon>
    </lineage>
</organism>
<dbReference type="RefSeq" id="WP_377120643.1">
    <property type="nucleotide sequence ID" value="NZ_JBHRSD010000002.1"/>
</dbReference>
<reference evidence="2" key="1">
    <citation type="journal article" date="2019" name="Int. J. Syst. Evol. Microbiol.">
        <title>The Global Catalogue of Microorganisms (GCM) 10K type strain sequencing project: providing services to taxonomists for standard genome sequencing and annotation.</title>
        <authorList>
            <consortium name="The Broad Institute Genomics Platform"/>
            <consortium name="The Broad Institute Genome Sequencing Center for Infectious Disease"/>
            <person name="Wu L."/>
            <person name="Ma J."/>
        </authorList>
    </citation>
    <scope>NUCLEOTIDE SEQUENCE [LARGE SCALE GENOMIC DNA]</scope>
    <source>
        <strain evidence="2">KCTC 42730</strain>
    </source>
</reference>
<dbReference type="EMBL" id="JBHRSD010000002">
    <property type="protein sequence ID" value="MFC3031428.1"/>
    <property type="molecule type" value="Genomic_DNA"/>
</dbReference>
<comment type="caution">
    <text evidence="1">The sequence shown here is derived from an EMBL/GenBank/DDBJ whole genome shotgun (WGS) entry which is preliminary data.</text>
</comment>
<accession>A0ABV7CFN9</accession>
<dbReference type="Proteomes" id="UP001595453">
    <property type="component" value="Unassembled WGS sequence"/>
</dbReference>